<dbReference type="PROSITE" id="PS50043">
    <property type="entry name" value="HTH_LUXR_2"/>
    <property type="match status" value="1"/>
</dbReference>
<evidence type="ECO:0000259" key="1">
    <source>
        <dbReference type="PROSITE" id="PS50043"/>
    </source>
</evidence>
<dbReference type="Gene3D" id="1.10.10.10">
    <property type="entry name" value="Winged helix-like DNA-binding domain superfamily/Winged helix DNA-binding domain"/>
    <property type="match status" value="2"/>
</dbReference>
<dbReference type="PRINTS" id="PR00038">
    <property type="entry name" value="HTHLUXR"/>
</dbReference>
<dbReference type="InterPro" id="IPR000792">
    <property type="entry name" value="Tscrpt_reg_LuxR_C"/>
</dbReference>
<gene>
    <name evidence="2" type="ORF">R2363_11505</name>
</gene>
<reference evidence="2 3" key="1">
    <citation type="submission" date="2023-10" db="EMBL/GenBank/DDBJ databases">
        <authorList>
            <person name="Wang X.X."/>
        </authorList>
    </citation>
    <scope>NUCLEOTIDE SEQUENCE [LARGE SCALE GENOMIC DNA]</scope>
    <source>
        <strain evidence="2 3">NBRC 12816</strain>
    </source>
</reference>
<accession>A0ABU4K4Z9</accession>
<keyword evidence="3" id="KW-1185">Reference proteome</keyword>
<name>A0ABU4K4Z9_9ACTN</name>
<evidence type="ECO:0000313" key="3">
    <source>
        <dbReference type="Proteomes" id="UP001278571"/>
    </source>
</evidence>
<dbReference type="InterPro" id="IPR051797">
    <property type="entry name" value="TrmB-like"/>
</dbReference>
<feature type="domain" description="HTH luxR-type" evidence="1">
    <location>
        <begin position="272"/>
        <end position="337"/>
    </location>
</feature>
<sequence>MQDTRGLELLGLGTDQEAVYRSLLNSGPDGGTVGVDRLAARLGITESRVRECLDDLVDLELLRPSRDVPGMLRAVSPETGFDSILRRQEAELLRRQQELARSKEAVARTVAAYAADRPTAGVDGAERLVGLDAIQSRLERLARDLTDECCSIEPGGAQSPASLAAARPLDERALARGVALRTIYQDSARNDPATFAYARWHTENGGQVRTCPETPPRMLVFDRRVAVVPIDPANTRLGALCTSAPGIVTPLLALFEQTWEMAVPLGADRRADQAATDGLSPTERALLKLLASGMTDEAAGKRLGVSLRTVRRQMAALMERLDATSRFEAGLKAAQRGWI</sequence>
<comment type="caution">
    <text evidence="2">The sequence shown here is derived from an EMBL/GenBank/DDBJ whole genome shotgun (WGS) entry which is preliminary data.</text>
</comment>
<dbReference type="InterPro" id="IPR016032">
    <property type="entry name" value="Sig_transdc_resp-reg_C-effctor"/>
</dbReference>
<dbReference type="Proteomes" id="UP001278571">
    <property type="component" value="Unassembled WGS sequence"/>
</dbReference>
<proteinExistence type="predicted"/>
<dbReference type="PANTHER" id="PTHR34293">
    <property type="entry name" value="HTH-TYPE TRANSCRIPTIONAL REGULATOR TRMBL2"/>
    <property type="match status" value="1"/>
</dbReference>
<protein>
    <submittedName>
        <fullName evidence="2">Helix-turn-helix transcriptional regulator</fullName>
    </submittedName>
</protein>
<dbReference type="CDD" id="cd06170">
    <property type="entry name" value="LuxR_C_like"/>
    <property type="match status" value="1"/>
</dbReference>
<dbReference type="RefSeq" id="WP_319009269.1">
    <property type="nucleotide sequence ID" value="NZ_JAWJZF010000339.1"/>
</dbReference>
<dbReference type="EMBL" id="JAWJZF010000339">
    <property type="protein sequence ID" value="MDX2292798.1"/>
    <property type="molecule type" value="Genomic_DNA"/>
</dbReference>
<dbReference type="SUPFAM" id="SSF46894">
    <property type="entry name" value="C-terminal effector domain of the bipartite response regulators"/>
    <property type="match status" value="1"/>
</dbReference>
<dbReference type="PANTHER" id="PTHR34293:SF1">
    <property type="entry name" value="HTH-TYPE TRANSCRIPTIONAL REGULATOR TRMBL2"/>
    <property type="match status" value="1"/>
</dbReference>
<dbReference type="Pfam" id="PF00196">
    <property type="entry name" value="GerE"/>
    <property type="match status" value="1"/>
</dbReference>
<organism evidence="2 3">
    <name type="scientific">Streptomyces roseolus</name>
    <dbReference type="NCBI Taxonomy" id="67358"/>
    <lineage>
        <taxon>Bacteria</taxon>
        <taxon>Bacillati</taxon>
        <taxon>Actinomycetota</taxon>
        <taxon>Actinomycetes</taxon>
        <taxon>Kitasatosporales</taxon>
        <taxon>Streptomycetaceae</taxon>
        <taxon>Streptomyces</taxon>
    </lineage>
</organism>
<dbReference type="SMART" id="SM00421">
    <property type="entry name" value="HTH_LUXR"/>
    <property type="match status" value="1"/>
</dbReference>
<evidence type="ECO:0000313" key="2">
    <source>
        <dbReference type="EMBL" id="MDX2292798.1"/>
    </source>
</evidence>
<dbReference type="InterPro" id="IPR036388">
    <property type="entry name" value="WH-like_DNA-bd_sf"/>
</dbReference>